<gene>
    <name evidence="1" type="ORF">AVEN_40789_1</name>
</gene>
<name>A0A4Y2CEL3_ARAVE</name>
<organism evidence="1 2">
    <name type="scientific">Araneus ventricosus</name>
    <name type="common">Orbweaver spider</name>
    <name type="synonym">Epeira ventricosa</name>
    <dbReference type="NCBI Taxonomy" id="182803"/>
    <lineage>
        <taxon>Eukaryota</taxon>
        <taxon>Metazoa</taxon>
        <taxon>Ecdysozoa</taxon>
        <taxon>Arthropoda</taxon>
        <taxon>Chelicerata</taxon>
        <taxon>Arachnida</taxon>
        <taxon>Araneae</taxon>
        <taxon>Araneomorphae</taxon>
        <taxon>Entelegynae</taxon>
        <taxon>Araneoidea</taxon>
        <taxon>Araneidae</taxon>
        <taxon>Araneus</taxon>
    </lineage>
</organism>
<sequence>MTFIAFLETMKDFASFIEDTGLGVNGVASSEYLAHHKTEIVRYYGDGRKCHWSSESHDDGLAVAEEPFNICTPLPPTEPMRKVAICHNQLQEHLYDSRAVLSNFFFPPPTP</sequence>
<comment type="caution">
    <text evidence="1">The sequence shown here is derived from an EMBL/GenBank/DDBJ whole genome shotgun (WGS) entry which is preliminary data.</text>
</comment>
<keyword evidence="2" id="KW-1185">Reference proteome</keyword>
<evidence type="ECO:0000313" key="2">
    <source>
        <dbReference type="Proteomes" id="UP000499080"/>
    </source>
</evidence>
<dbReference type="Proteomes" id="UP000499080">
    <property type="component" value="Unassembled WGS sequence"/>
</dbReference>
<protein>
    <submittedName>
        <fullName evidence="1">Uncharacterized protein</fullName>
    </submittedName>
</protein>
<reference evidence="1 2" key="1">
    <citation type="journal article" date="2019" name="Sci. Rep.">
        <title>Orb-weaving spider Araneus ventricosus genome elucidates the spidroin gene catalogue.</title>
        <authorList>
            <person name="Kono N."/>
            <person name="Nakamura H."/>
            <person name="Ohtoshi R."/>
            <person name="Moran D.A.P."/>
            <person name="Shinohara A."/>
            <person name="Yoshida Y."/>
            <person name="Fujiwara M."/>
            <person name="Mori M."/>
            <person name="Tomita M."/>
            <person name="Arakawa K."/>
        </authorList>
    </citation>
    <scope>NUCLEOTIDE SEQUENCE [LARGE SCALE GENOMIC DNA]</scope>
</reference>
<dbReference type="EMBL" id="BGPR01000183">
    <property type="protein sequence ID" value="GBM02710.1"/>
    <property type="molecule type" value="Genomic_DNA"/>
</dbReference>
<proteinExistence type="predicted"/>
<dbReference type="AlphaFoldDB" id="A0A4Y2CEL3"/>
<evidence type="ECO:0000313" key="1">
    <source>
        <dbReference type="EMBL" id="GBM02710.1"/>
    </source>
</evidence>
<accession>A0A4Y2CEL3</accession>